<organism evidence="1 2">
    <name type="scientific">Candidatus Shapirobacteria bacterium GW2011_GWE1_38_92</name>
    <dbReference type="NCBI Taxonomy" id="1618489"/>
    <lineage>
        <taxon>Bacteria</taxon>
        <taxon>Candidatus Shapironibacteriota</taxon>
    </lineage>
</organism>
<name>A0A0G0LBJ6_9BACT</name>
<gene>
    <name evidence="1" type="ORF">UT14_C0059G0008</name>
</gene>
<evidence type="ECO:0000313" key="1">
    <source>
        <dbReference type="EMBL" id="KKQ89403.1"/>
    </source>
</evidence>
<comment type="caution">
    <text evidence="1">The sequence shown here is derived from an EMBL/GenBank/DDBJ whole genome shotgun (WGS) entry which is preliminary data.</text>
</comment>
<evidence type="ECO:0000313" key="2">
    <source>
        <dbReference type="Proteomes" id="UP000033841"/>
    </source>
</evidence>
<dbReference type="EMBL" id="LBVR01000059">
    <property type="protein sequence ID" value="KKQ89403.1"/>
    <property type="molecule type" value="Genomic_DNA"/>
</dbReference>
<protein>
    <submittedName>
        <fullName evidence="1">Uncharacterized protein</fullName>
    </submittedName>
</protein>
<proteinExistence type="predicted"/>
<accession>A0A0G0LBJ6</accession>
<sequence>MSILFMATIKGKSAFLMSSKHSLVWAIMPSVAAITKTTKSVTWAPRALMLIKAA</sequence>
<reference evidence="1 2" key="1">
    <citation type="journal article" date="2015" name="Nature">
        <title>rRNA introns, odd ribosomes, and small enigmatic genomes across a large radiation of phyla.</title>
        <authorList>
            <person name="Brown C.T."/>
            <person name="Hug L.A."/>
            <person name="Thomas B.C."/>
            <person name="Sharon I."/>
            <person name="Castelle C.J."/>
            <person name="Singh A."/>
            <person name="Wilkins M.J."/>
            <person name="Williams K.H."/>
            <person name="Banfield J.F."/>
        </authorList>
    </citation>
    <scope>NUCLEOTIDE SEQUENCE [LARGE SCALE GENOMIC DNA]</scope>
</reference>
<dbReference type="AlphaFoldDB" id="A0A0G0LBJ6"/>
<dbReference type="Proteomes" id="UP000033841">
    <property type="component" value="Unassembled WGS sequence"/>
</dbReference>